<feature type="compositionally biased region" description="Low complexity" evidence="4">
    <location>
        <begin position="10"/>
        <end position="40"/>
    </location>
</feature>
<dbReference type="EMBL" id="LN679112">
    <property type="protein sequence ID" value="CEL53518.1"/>
    <property type="molecule type" value="Genomic_DNA"/>
</dbReference>
<dbReference type="STRING" id="1108050.A0A0B7FBF1"/>
<dbReference type="Pfam" id="PF13426">
    <property type="entry name" value="PAS_9"/>
    <property type="match status" value="2"/>
</dbReference>
<dbReference type="Gene3D" id="3.30.450.20">
    <property type="entry name" value="PAS domain"/>
    <property type="match status" value="2"/>
</dbReference>
<dbReference type="OrthoDB" id="447251at2759"/>
<feature type="compositionally biased region" description="Low complexity" evidence="4">
    <location>
        <begin position="207"/>
        <end position="216"/>
    </location>
</feature>
<evidence type="ECO:0000256" key="1">
    <source>
        <dbReference type="ARBA" id="ARBA00022630"/>
    </source>
</evidence>
<feature type="region of interest" description="Disordered" evidence="4">
    <location>
        <begin position="1"/>
        <end position="43"/>
    </location>
</feature>
<dbReference type="InterPro" id="IPR035965">
    <property type="entry name" value="PAS-like_dom_sf"/>
</dbReference>
<keyword evidence="3" id="KW-0157">Chromophore</keyword>
<gene>
    <name evidence="6" type="ORF">RSOLAG1IB_06373</name>
</gene>
<dbReference type="PANTHER" id="PTHR47429">
    <property type="entry name" value="PROTEIN TWIN LOV 1"/>
    <property type="match status" value="1"/>
</dbReference>
<protein>
    <submittedName>
        <fullName evidence="6">White collar 1 protein</fullName>
    </submittedName>
</protein>
<sequence length="338" mass="36327">MSQLSLINLRISASSSPPSSKSGSSRSSTSSIQSNSSTGSETDAPAAYHVNLLNLIPTLQLPPPLRGMSRLRATAQRQFAPHFDALGILAKAVMRPQPVIHLGPIDHTASCVIVDLDLPDRPLVWASDSFCQMSGYALEDIRGRNPRFMQAPGGHVLSPPASPDSSDEDDAQAPTERSTSHHDVVESHLPPSRPPPSVMPGSGSGSGSSANSGSSSDTVSTAPKTEDLSSPTGIASPKITHAYIPPPHSHVPAGSQRTHTDNNTARHLKAKLDANEEVQTVVLNYRKDGTPFWNWLSIVPVREGERFRWHVGIMVDLVQQPQQILQAMQAGYYVRTQP</sequence>
<keyword evidence="7" id="KW-1185">Reference proteome</keyword>
<dbReference type="GO" id="GO:0005634">
    <property type="term" value="C:nucleus"/>
    <property type="evidence" value="ECO:0007669"/>
    <property type="project" value="TreeGrafter"/>
</dbReference>
<evidence type="ECO:0000259" key="5">
    <source>
        <dbReference type="Pfam" id="PF13426"/>
    </source>
</evidence>
<evidence type="ECO:0000256" key="4">
    <source>
        <dbReference type="SAM" id="MobiDB-lite"/>
    </source>
</evidence>
<keyword evidence="2" id="KW-0288">FMN</keyword>
<name>A0A0B7FBF1_THACB</name>
<dbReference type="InterPro" id="IPR000014">
    <property type="entry name" value="PAS"/>
</dbReference>
<dbReference type="AlphaFoldDB" id="A0A0B7FBF1"/>
<feature type="region of interest" description="Disordered" evidence="4">
    <location>
        <begin position="147"/>
        <end position="261"/>
    </location>
</feature>
<accession>A0A0B7FBF1</accession>
<dbReference type="PANTHER" id="PTHR47429:SF7">
    <property type="entry name" value="GATA-FACTOR"/>
    <property type="match status" value="1"/>
</dbReference>
<organism evidence="6 7">
    <name type="scientific">Thanatephorus cucumeris (strain AG1-IB / isolate 7/3/14)</name>
    <name type="common">Lettuce bottom rot fungus</name>
    <name type="synonym">Rhizoctonia solani</name>
    <dbReference type="NCBI Taxonomy" id="1108050"/>
    <lineage>
        <taxon>Eukaryota</taxon>
        <taxon>Fungi</taxon>
        <taxon>Dikarya</taxon>
        <taxon>Basidiomycota</taxon>
        <taxon>Agaricomycotina</taxon>
        <taxon>Agaricomycetes</taxon>
        <taxon>Cantharellales</taxon>
        <taxon>Ceratobasidiaceae</taxon>
        <taxon>Rhizoctonia</taxon>
        <taxon>Rhizoctonia solani AG-1</taxon>
    </lineage>
</organism>
<proteinExistence type="predicted"/>
<dbReference type="Proteomes" id="UP000059188">
    <property type="component" value="Unassembled WGS sequence"/>
</dbReference>
<dbReference type="SUPFAM" id="SSF55785">
    <property type="entry name" value="PYP-like sensor domain (PAS domain)"/>
    <property type="match status" value="1"/>
</dbReference>
<reference evidence="6 7" key="1">
    <citation type="submission" date="2014-11" db="EMBL/GenBank/DDBJ databases">
        <authorList>
            <person name="Wibberg Daniel"/>
        </authorList>
    </citation>
    <scope>NUCLEOTIDE SEQUENCE [LARGE SCALE GENOMIC DNA]</scope>
    <source>
        <strain evidence="6">Rhizoctonia solani AG1-IB 7/3/14</strain>
    </source>
</reference>
<evidence type="ECO:0000313" key="7">
    <source>
        <dbReference type="Proteomes" id="UP000059188"/>
    </source>
</evidence>
<keyword evidence="1" id="KW-0285">Flavoprotein</keyword>
<evidence type="ECO:0000256" key="2">
    <source>
        <dbReference type="ARBA" id="ARBA00022643"/>
    </source>
</evidence>
<evidence type="ECO:0000313" key="6">
    <source>
        <dbReference type="EMBL" id="CEL53518.1"/>
    </source>
</evidence>
<feature type="domain" description="PAS" evidence="5">
    <location>
        <begin position="260"/>
        <end position="317"/>
    </location>
</feature>
<feature type="compositionally biased region" description="Polar residues" evidence="4">
    <location>
        <begin position="217"/>
        <end position="233"/>
    </location>
</feature>
<evidence type="ECO:0000256" key="3">
    <source>
        <dbReference type="ARBA" id="ARBA00022991"/>
    </source>
</evidence>
<feature type="domain" description="PAS" evidence="5">
    <location>
        <begin position="112"/>
        <end position="158"/>
    </location>
</feature>